<dbReference type="PANTHER" id="PTHR46268:SF27">
    <property type="entry name" value="UNIVERSAL STRESS PROTEIN RV2623"/>
    <property type="match status" value="1"/>
</dbReference>
<dbReference type="EMBL" id="JBHTJS010000060">
    <property type="protein sequence ID" value="MFD1009462.1"/>
    <property type="molecule type" value="Genomic_DNA"/>
</dbReference>
<protein>
    <submittedName>
        <fullName evidence="3">Universal stress protein</fullName>
    </submittedName>
</protein>
<proteinExistence type="inferred from homology"/>
<reference evidence="4" key="1">
    <citation type="journal article" date="2019" name="Int. J. Syst. Evol. Microbiol.">
        <title>The Global Catalogue of Microorganisms (GCM) 10K type strain sequencing project: providing services to taxonomists for standard genome sequencing and annotation.</title>
        <authorList>
            <consortium name="The Broad Institute Genomics Platform"/>
            <consortium name="The Broad Institute Genome Sequencing Center for Infectious Disease"/>
            <person name="Wu L."/>
            <person name="Ma J."/>
        </authorList>
    </citation>
    <scope>NUCLEOTIDE SEQUENCE [LARGE SCALE GENOMIC DNA]</scope>
    <source>
        <strain evidence="4">CCUG 60525</strain>
    </source>
</reference>
<gene>
    <name evidence="3" type="ORF">ACFQ1C_15035</name>
</gene>
<dbReference type="SUPFAM" id="SSF52402">
    <property type="entry name" value="Adenine nucleotide alpha hydrolases-like"/>
    <property type="match status" value="1"/>
</dbReference>
<dbReference type="InterPro" id="IPR014729">
    <property type="entry name" value="Rossmann-like_a/b/a_fold"/>
</dbReference>
<feature type="domain" description="UspA" evidence="2">
    <location>
        <begin position="7"/>
        <end position="158"/>
    </location>
</feature>
<comment type="similarity">
    <text evidence="1">Belongs to the universal stress protein A family.</text>
</comment>
<keyword evidence="4" id="KW-1185">Reference proteome</keyword>
<evidence type="ECO:0000313" key="3">
    <source>
        <dbReference type="EMBL" id="MFD1009462.1"/>
    </source>
</evidence>
<evidence type="ECO:0000256" key="1">
    <source>
        <dbReference type="ARBA" id="ARBA00008791"/>
    </source>
</evidence>
<sequence length="165" mass="18806">MPLPEINKILYATSLGPYTRSVYRHAMRVAKQNNAEIIMLHVITSVGELGEALIREYLPKELVKKVHAEGVAKVIKTMETRVQDFFDEELSYLDEPMSWKITPRVVQGRHDEMILNVAKKEGVDIIIMGTENKLGIYSQSDTTQQVIKRSKVPVLVVPTNKESNW</sequence>
<comment type="caution">
    <text evidence="3">The sequence shown here is derived from an EMBL/GenBank/DDBJ whole genome shotgun (WGS) entry which is preliminary data.</text>
</comment>
<name>A0ABW3KK14_9GAMM</name>
<dbReference type="CDD" id="cd00293">
    <property type="entry name" value="USP-like"/>
    <property type="match status" value="1"/>
</dbReference>
<dbReference type="Proteomes" id="UP001597048">
    <property type="component" value="Unassembled WGS sequence"/>
</dbReference>
<evidence type="ECO:0000259" key="2">
    <source>
        <dbReference type="Pfam" id="PF00582"/>
    </source>
</evidence>
<dbReference type="Gene3D" id="3.40.50.620">
    <property type="entry name" value="HUPs"/>
    <property type="match status" value="1"/>
</dbReference>
<accession>A0ABW3KK14</accession>
<dbReference type="InterPro" id="IPR006016">
    <property type="entry name" value="UspA"/>
</dbReference>
<dbReference type="PANTHER" id="PTHR46268">
    <property type="entry name" value="STRESS RESPONSE PROTEIN NHAX"/>
    <property type="match status" value="1"/>
</dbReference>
<evidence type="ECO:0000313" key="4">
    <source>
        <dbReference type="Proteomes" id="UP001597048"/>
    </source>
</evidence>
<organism evidence="3 4">
    <name type="scientific">Oceanisphaera ostreae</name>
    <dbReference type="NCBI Taxonomy" id="914151"/>
    <lineage>
        <taxon>Bacteria</taxon>
        <taxon>Pseudomonadati</taxon>
        <taxon>Pseudomonadota</taxon>
        <taxon>Gammaproteobacteria</taxon>
        <taxon>Aeromonadales</taxon>
        <taxon>Aeromonadaceae</taxon>
        <taxon>Oceanisphaera</taxon>
    </lineage>
</organism>
<dbReference type="Pfam" id="PF00582">
    <property type="entry name" value="Usp"/>
    <property type="match status" value="1"/>
</dbReference>
<dbReference type="RefSeq" id="WP_379559493.1">
    <property type="nucleotide sequence ID" value="NZ_JBHTJS010000060.1"/>
</dbReference>